<dbReference type="PANTHER" id="PTHR30349:SF64">
    <property type="entry name" value="PROPHAGE INTEGRASE INTD-RELATED"/>
    <property type="match status" value="1"/>
</dbReference>
<evidence type="ECO:0000313" key="5">
    <source>
        <dbReference type="Proteomes" id="UP001500728"/>
    </source>
</evidence>
<dbReference type="InterPro" id="IPR011010">
    <property type="entry name" value="DNA_brk_join_enz"/>
</dbReference>
<keyword evidence="1" id="KW-0233">DNA recombination</keyword>
<dbReference type="PROSITE" id="PS51898">
    <property type="entry name" value="TYR_RECOMBINASE"/>
    <property type="match status" value="1"/>
</dbReference>
<accession>A0ABP6QVK4</accession>
<protein>
    <recommendedName>
        <fullName evidence="3">Tyr recombinase domain-containing protein</fullName>
    </recommendedName>
</protein>
<dbReference type="Gene3D" id="1.10.443.10">
    <property type="entry name" value="Intergrase catalytic core"/>
    <property type="match status" value="1"/>
</dbReference>
<proteinExistence type="predicted"/>
<evidence type="ECO:0000259" key="3">
    <source>
        <dbReference type="PROSITE" id="PS51898"/>
    </source>
</evidence>
<keyword evidence="5" id="KW-1185">Reference proteome</keyword>
<dbReference type="EMBL" id="BAAAUW010000010">
    <property type="protein sequence ID" value="GAA3260549.1"/>
    <property type="molecule type" value="Genomic_DNA"/>
</dbReference>
<feature type="domain" description="Tyr recombinase" evidence="3">
    <location>
        <begin position="54"/>
        <end position="276"/>
    </location>
</feature>
<dbReference type="PANTHER" id="PTHR30349">
    <property type="entry name" value="PHAGE INTEGRASE-RELATED"/>
    <property type="match status" value="1"/>
</dbReference>
<reference evidence="5" key="1">
    <citation type="journal article" date="2019" name="Int. J. Syst. Evol. Microbiol.">
        <title>The Global Catalogue of Microorganisms (GCM) 10K type strain sequencing project: providing services to taxonomists for standard genome sequencing and annotation.</title>
        <authorList>
            <consortium name="The Broad Institute Genomics Platform"/>
            <consortium name="The Broad Institute Genome Sequencing Center for Infectious Disease"/>
            <person name="Wu L."/>
            <person name="Ma J."/>
        </authorList>
    </citation>
    <scope>NUCLEOTIDE SEQUENCE [LARGE SCALE GENOMIC DNA]</scope>
    <source>
        <strain evidence="5">JCM 9381</strain>
    </source>
</reference>
<evidence type="ECO:0000256" key="1">
    <source>
        <dbReference type="ARBA" id="ARBA00023172"/>
    </source>
</evidence>
<evidence type="ECO:0000256" key="2">
    <source>
        <dbReference type="SAM" id="MobiDB-lite"/>
    </source>
</evidence>
<evidence type="ECO:0000313" key="4">
    <source>
        <dbReference type="EMBL" id="GAA3260549.1"/>
    </source>
</evidence>
<dbReference type="InterPro" id="IPR013762">
    <property type="entry name" value="Integrase-like_cat_sf"/>
</dbReference>
<gene>
    <name evidence="4" type="ORF">GCM10010469_27060</name>
</gene>
<feature type="compositionally biased region" description="Basic and acidic residues" evidence="2">
    <location>
        <begin position="143"/>
        <end position="159"/>
    </location>
</feature>
<dbReference type="InterPro" id="IPR050090">
    <property type="entry name" value="Tyrosine_recombinase_XerCD"/>
</dbReference>
<feature type="region of interest" description="Disordered" evidence="2">
    <location>
        <begin position="134"/>
        <end position="159"/>
    </location>
</feature>
<organism evidence="4 5">
    <name type="scientific">Streptomyces labedae</name>
    <dbReference type="NCBI Taxonomy" id="285569"/>
    <lineage>
        <taxon>Bacteria</taxon>
        <taxon>Bacillati</taxon>
        <taxon>Actinomycetota</taxon>
        <taxon>Actinomycetes</taxon>
        <taxon>Kitasatosporales</taxon>
        <taxon>Streptomycetaceae</taxon>
        <taxon>Streptomyces</taxon>
    </lineage>
</organism>
<dbReference type="InterPro" id="IPR002104">
    <property type="entry name" value="Integrase_catalytic"/>
</dbReference>
<comment type="caution">
    <text evidence="4">The sequence shown here is derived from an EMBL/GenBank/DDBJ whole genome shotgun (WGS) entry which is preliminary data.</text>
</comment>
<dbReference type="SUPFAM" id="SSF56349">
    <property type="entry name" value="DNA breaking-rejoining enzymes"/>
    <property type="match status" value="1"/>
</dbReference>
<dbReference type="Proteomes" id="UP001500728">
    <property type="component" value="Unassembled WGS sequence"/>
</dbReference>
<name>A0ABP6QVK4_9ACTN</name>
<sequence length="285" mass="31425">MLATVEPPLTAAWWSDLRTALVHLSAVHTDRTAVRQAYLDRAMPKYLAFIGVPVPTTPLSWSTAHGDLHWANLLAAVSYVGGYRRARGRRLVGLFAAMYFGGLRPAEAVGLAETDLNLPGQGWGSALLHRTRPSVGKQWTDSGETHDDRGLKNRPTEDVRRVPIPPHLVAVLREHLATFGTADDGRLFFSEKGSVVPSSTYYRVWQEARLLALPPAGAASPLASRPYDLRHSALSTWLNAGVDPTEVAERAGNSVEVLLTRYAKCLDGRQDVANRRIEDLLREYE</sequence>